<dbReference type="EMBL" id="BOMV01000007">
    <property type="protein sequence ID" value="GIE93560.1"/>
    <property type="molecule type" value="Genomic_DNA"/>
</dbReference>
<keyword evidence="2" id="KW-0012">Acyltransferase</keyword>
<reference evidence="4" key="1">
    <citation type="submission" date="2021-01" db="EMBL/GenBank/DDBJ databases">
        <title>Whole genome shotgun sequence of Actinoplanes rishiriensis NBRC 108556.</title>
        <authorList>
            <person name="Komaki H."/>
            <person name="Tamura T."/>
        </authorList>
    </citation>
    <scope>NUCLEOTIDE SEQUENCE</scope>
    <source>
        <strain evidence="4">NBRC 108556</strain>
    </source>
</reference>
<evidence type="ECO:0000259" key="3">
    <source>
        <dbReference type="PROSITE" id="PS51186"/>
    </source>
</evidence>
<dbReference type="CDD" id="cd04301">
    <property type="entry name" value="NAT_SF"/>
    <property type="match status" value="1"/>
</dbReference>
<dbReference type="Pfam" id="PF00583">
    <property type="entry name" value="Acetyltransf_1"/>
    <property type="match status" value="1"/>
</dbReference>
<name>A0A919MVF6_9ACTN</name>
<gene>
    <name evidence="4" type="ORF">Ari01nite_10250</name>
</gene>
<proteinExistence type="predicted"/>
<dbReference type="PROSITE" id="PS51186">
    <property type="entry name" value="GNAT"/>
    <property type="match status" value="1"/>
</dbReference>
<dbReference type="InterPro" id="IPR016181">
    <property type="entry name" value="Acyl_CoA_acyltransferase"/>
</dbReference>
<comment type="caution">
    <text evidence="4">The sequence shown here is derived from an EMBL/GenBank/DDBJ whole genome shotgun (WGS) entry which is preliminary data.</text>
</comment>
<dbReference type="RefSeq" id="WP_203779809.1">
    <property type="nucleotide sequence ID" value="NZ_BOMV01000007.1"/>
</dbReference>
<keyword evidence="1" id="KW-0808">Transferase</keyword>
<evidence type="ECO:0000313" key="4">
    <source>
        <dbReference type="EMBL" id="GIE93560.1"/>
    </source>
</evidence>
<dbReference type="Proteomes" id="UP000636960">
    <property type="component" value="Unassembled WGS sequence"/>
</dbReference>
<dbReference type="AlphaFoldDB" id="A0A919MVF6"/>
<sequence length="172" mass="19243">MTVIRPHTDADFEGVGEVSVRSWQAGYAGIVPAEYLAGLDPVRNAERRRNYPMRPDQHLLVAEADGKIVGFANFGPYLRDDGGFDEGMGHLYAIYVHPDRWGRGIGRELFLAAKAGLTADGFPDLRLWVLTANVRARRFYERLGLAPDGVEQSWTPRDSPVELPEMRYATPL</sequence>
<dbReference type="SUPFAM" id="SSF55729">
    <property type="entry name" value="Acyl-CoA N-acyltransferases (Nat)"/>
    <property type="match status" value="1"/>
</dbReference>
<dbReference type="GO" id="GO:0016747">
    <property type="term" value="F:acyltransferase activity, transferring groups other than amino-acyl groups"/>
    <property type="evidence" value="ECO:0007669"/>
    <property type="project" value="InterPro"/>
</dbReference>
<dbReference type="PANTHER" id="PTHR43877">
    <property type="entry name" value="AMINOALKYLPHOSPHONATE N-ACETYLTRANSFERASE-RELATED-RELATED"/>
    <property type="match status" value="1"/>
</dbReference>
<feature type="domain" description="N-acetyltransferase" evidence="3">
    <location>
        <begin position="2"/>
        <end position="170"/>
    </location>
</feature>
<evidence type="ECO:0000256" key="1">
    <source>
        <dbReference type="ARBA" id="ARBA00022679"/>
    </source>
</evidence>
<dbReference type="InterPro" id="IPR050832">
    <property type="entry name" value="Bact_Acetyltransf"/>
</dbReference>
<keyword evidence="5" id="KW-1185">Reference proteome</keyword>
<protein>
    <submittedName>
        <fullName evidence="4">N-acetyltransferase</fullName>
    </submittedName>
</protein>
<organism evidence="4 5">
    <name type="scientific">Paractinoplanes rishiriensis</name>
    <dbReference type="NCBI Taxonomy" id="1050105"/>
    <lineage>
        <taxon>Bacteria</taxon>
        <taxon>Bacillati</taxon>
        <taxon>Actinomycetota</taxon>
        <taxon>Actinomycetes</taxon>
        <taxon>Micromonosporales</taxon>
        <taxon>Micromonosporaceae</taxon>
        <taxon>Paractinoplanes</taxon>
    </lineage>
</organism>
<dbReference type="Gene3D" id="3.40.630.30">
    <property type="match status" value="1"/>
</dbReference>
<evidence type="ECO:0000313" key="5">
    <source>
        <dbReference type="Proteomes" id="UP000636960"/>
    </source>
</evidence>
<accession>A0A919MVF6</accession>
<dbReference type="InterPro" id="IPR000182">
    <property type="entry name" value="GNAT_dom"/>
</dbReference>
<evidence type="ECO:0000256" key="2">
    <source>
        <dbReference type="ARBA" id="ARBA00023315"/>
    </source>
</evidence>